<organism evidence="2 3">
    <name type="scientific">Allopontixanthobacter confluentis</name>
    <dbReference type="NCBI Taxonomy" id="1849021"/>
    <lineage>
        <taxon>Bacteria</taxon>
        <taxon>Pseudomonadati</taxon>
        <taxon>Pseudomonadota</taxon>
        <taxon>Alphaproteobacteria</taxon>
        <taxon>Sphingomonadales</taxon>
        <taxon>Erythrobacteraceae</taxon>
        <taxon>Allopontixanthobacter</taxon>
    </lineage>
</organism>
<keyword evidence="1" id="KW-0812">Transmembrane</keyword>
<protein>
    <submittedName>
        <fullName evidence="2">Uncharacterized protein</fullName>
    </submittedName>
</protein>
<dbReference type="AlphaFoldDB" id="A0A6L7GGU3"/>
<comment type="caution">
    <text evidence="2">The sequence shown here is derived from an EMBL/GenBank/DDBJ whole genome shotgun (WGS) entry which is preliminary data.</text>
</comment>
<gene>
    <name evidence="2" type="ORF">GRI44_11030</name>
</gene>
<evidence type="ECO:0000256" key="1">
    <source>
        <dbReference type="SAM" id="Phobius"/>
    </source>
</evidence>
<evidence type="ECO:0000313" key="2">
    <source>
        <dbReference type="EMBL" id="MXP15283.1"/>
    </source>
</evidence>
<feature type="transmembrane region" description="Helical" evidence="1">
    <location>
        <begin position="76"/>
        <end position="97"/>
    </location>
</feature>
<accession>A0A6L7GGU3</accession>
<reference evidence="2 3" key="1">
    <citation type="submission" date="2019-12" db="EMBL/GenBank/DDBJ databases">
        <title>Genomic-based taxomic classification of the family Erythrobacteraceae.</title>
        <authorList>
            <person name="Xu L."/>
        </authorList>
    </citation>
    <scope>NUCLEOTIDE SEQUENCE [LARGE SCALE GENOMIC DNA]</scope>
    <source>
        <strain evidence="2 3">KCTC 52259</strain>
    </source>
</reference>
<feature type="transmembrane region" description="Helical" evidence="1">
    <location>
        <begin position="103"/>
        <end position="122"/>
    </location>
</feature>
<name>A0A6L7GGU3_9SPHN</name>
<feature type="transmembrane region" description="Helical" evidence="1">
    <location>
        <begin position="44"/>
        <end position="69"/>
    </location>
</feature>
<sequence>MRPNSIVLFERLYLGSLVVGVVNLVLSYERIVAQMQSDPAVAQLGWGAGAVIVMFSLGMAVSLVLWYFIARRGSSIAKWFLVAFTAIGLLSLPTTLATATGPALIMAVVINLMQLVAVVMLFRADAKPWFDHSASTPAGTPADTPTDLSKFD</sequence>
<keyword evidence="1" id="KW-1133">Transmembrane helix</keyword>
<dbReference type="Proteomes" id="UP000473531">
    <property type="component" value="Unassembled WGS sequence"/>
</dbReference>
<keyword evidence="1" id="KW-0472">Membrane</keyword>
<evidence type="ECO:0000313" key="3">
    <source>
        <dbReference type="Proteomes" id="UP000473531"/>
    </source>
</evidence>
<proteinExistence type="predicted"/>
<dbReference type="RefSeq" id="WP_160601831.1">
    <property type="nucleotide sequence ID" value="NZ_WTYU01000002.1"/>
</dbReference>
<keyword evidence="3" id="KW-1185">Reference proteome</keyword>
<feature type="transmembrane region" description="Helical" evidence="1">
    <location>
        <begin position="12"/>
        <end position="32"/>
    </location>
</feature>
<dbReference type="OrthoDB" id="7509246at2"/>
<dbReference type="EMBL" id="WTYU01000002">
    <property type="protein sequence ID" value="MXP15283.1"/>
    <property type="molecule type" value="Genomic_DNA"/>
</dbReference>